<name>A0A3B0S0A2_9ZZZZ</name>
<accession>A0A3B0S0A2</accession>
<proteinExistence type="predicted"/>
<protein>
    <submittedName>
        <fullName evidence="1">Uncharacterized protein</fullName>
    </submittedName>
</protein>
<organism evidence="1">
    <name type="scientific">hydrothermal vent metagenome</name>
    <dbReference type="NCBI Taxonomy" id="652676"/>
    <lineage>
        <taxon>unclassified sequences</taxon>
        <taxon>metagenomes</taxon>
        <taxon>ecological metagenomes</taxon>
    </lineage>
</organism>
<sequence>MKDHTVTVTAEKLTFAPTFNVAVQFIDRNVAEG</sequence>
<gene>
    <name evidence="1" type="ORF">MNBD_ACTINO01-1451</name>
</gene>
<dbReference type="AlphaFoldDB" id="A0A3B0S0A2"/>
<reference evidence="1" key="1">
    <citation type="submission" date="2018-06" db="EMBL/GenBank/DDBJ databases">
        <authorList>
            <person name="Zhirakovskaya E."/>
        </authorList>
    </citation>
    <scope>NUCLEOTIDE SEQUENCE</scope>
</reference>
<dbReference type="EMBL" id="UOEI01000027">
    <property type="protein sequence ID" value="VAV89993.1"/>
    <property type="molecule type" value="Genomic_DNA"/>
</dbReference>
<evidence type="ECO:0000313" key="1">
    <source>
        <dbReference type="EMBL" id="VAV89993.1"/>
    </source>
</evidence>
<feature type="non-terminal residue" evidence="1">
    <location>
        <position position="33"/>
    </location>
</feature>